<dbReference type="Proteomes" id="UP000826271">
    <property type="component" value="Unassembled WGS sequence"/>
</dbReference>
<evidence type="ECO:0000313" key="2">
    <source>
        <dbReference type="Proteomes" id="UP000826271"/>
    </source>
</evidence>
<keyword evidence="2" id="KW-1185">Reference proteome</keyword>
<comment type="caution">
    <text evidence="1">The sequence shown here is derived from an EMBL/GenBank/DDBJ whole genome shotgun (WGS) entry which is preliminary data.</text>
</comment>
<dbReference type="EMBL" id="WHWC01000001">
    <property type="protein sequence ID" value="KAG8391014.1"/>
    <property type="molecule type" value="Genomic_DNA"/>
</dbReference>
<dbReference type="AlphaFoldDB" id="A0AAV6Y840"/>
<accession>A0AAV6Y840</accession>
<gene>
    <name evidence="1" type="ORF">BUALT_Bualt01G0143900</name>
</gene>
<evidence type="ECO:0000313" key="1">
    <source>
        <dbReference type="EMBL" id="KAG8391014.1"/>
    </source>
</evidence>
<sequence>MRREETRPLVVASLEPHLTPLDYPSSGPVARFTVSNFGQPTTHVVSEPIPPPPGLLPIENGGLPHERGALRAPHFNLPNTLPVENAPSMVDRWGCLIAPYATPIFINTSHPTAYTPGAIPTAFPSAILEAFSSAILGTVFPQHVTAFALPLTAAHVYGKDHGSPIITLGRTQPIMIGRFNDVALEVPSASADVLSNIFAQGLNDNEFFRSLSKKPPIGFDNLLTRAKKYMNMEEATQMKRVETTTMNL</sequence>
<reference evidence="1" key="1">
    <citation type="submission" date="2019-10" db="EMBL/GenBank/DDBJ databases">
        <authorList>
            <person name="Zhang R."/>
            <person name="Pan Y."/>
            <person name="Wang J."/>
            <person name="Ma R."/>
            <person name="Yu S."/>
        </authorList>
    </citation>
    <scope>NUCLEOTIDE SEQUENCE</scope>
    <source>
        <strain evidence="1">LA-IB0</strain>
        <tissue evidence="1">Leaf</tissue>
    </source>
</reference>
<organism evidence="1 2">
    <name type="scientific">Buddleja alternifolia</name>
    <dbReference type="NCBI Taxonomy" id="168488"/>
    <lineage>
        <taxon>Eukaryota</taxon>
        <taxon>Viridiplantae</taxon>
        <taxon>Streptophyta</taxon>
        <taxon>Embryophyta</taxon>
        <taxon>Tracheophyta</taxon>
        <taxon>Spermatophyta</taxon>
        <taxon>Magnoliopsida</taxon>
        <taxon>eudicotyledons</taxon>
        <taxon>Gunneridae</taxon>
        <taxon>Pentapetalae</taxon>
        <taxon>asterids</taxon>
        <taxon>lamiids</taxon>
        <taxon>Lamiales</taxon>
        <taxon>Scrophulariaceae</taxon>
        <taxon>Buddlejeae</taxon>
        <taxon>Buddleja</taxon>
    </lineage>
</organism>
<proteinExistence type="predicted"/>
<protein>
    <submittedName>
        <fullName evidence="1">Uncharacterized protein</fullName>
    </submittedName>
</protein>
<name>A0AAV6Y840_9LAMI</name>